<keyword evidence="5 7" id="KW-1133">Transmembrane helix</keyword>
<evidence type="ECO:0000256" key="2">
    <source>
        <dbReference type="ARBA" id="ARBA00022448"/>
    </source>
</evidence>
<dbReference type="EMBL" id="FOGZ01000021">
    <property type="protein sequence ID" value="SER94686.1"/>
    <property type="molecule type" value="Genomic_DNA"/>
</dbReference>
<evidence type="ECO:0000256" key="7">
    <source>
        <dbReference type="SAM" id="Phobius"/>
    </source>
</evidence>
<evidence type="ECO:0000256" key="5">
    <source>
        <dbReference type="ARBA" id="ARBA00022989"/>
    </source>
</evidence>
<dbReference type="PANTHER" id="PTHR43744">
    <property type="entry name" value="ABC TRANSPORTER PERMEASE PROTEIN MG189-RELATED-RELATED"/>
    <property type="match status" value="1"/>
</dbReference>
<comment type="subcellular location">
    <subcellularLocation>
        <location evidence="1">Cell membrane</location>
        <topology evidence="1">Multi-pass membrane protein</topology>
    </subcellularLocation>
</comment>
<feature type="transmembrane region" description="Helical" evidence="7">
    <location>
        <begin position="21"/>
        <end position="40"/>
    </location>
</feature>
<keyword evidence="2" id="KW-0813">Transport</keyword>
<sequence>MSTAISTMVRRHRRRRVPVGSIICAVVLLVVFLLPLLYLLNTAIKSNAEFFSSPGSLVHHPMWGNFFHAWQQGGFGHYLLNSVLYTAAGAGMGTLLAFLLGFPVARGYLKWLIPIEGVVGV</sequence>
<organism evidence="8 9">
    <name type="scientific">Propionibacterium cyclohexanicum</name>
    <dbReference type="NCBI Taxonomy" id="64702"/>
    <lineage>
        <taxon>Bacteria</taxon>
        <taxon>Bacillati</taxon>
        <taxon>Actinomycetota</taxon>
        <taxon>Actinomycetes</taxon>
        <taxon>Propionibacteriales</taxon>
        <taxon>Propionibacteriaceae</taxon>
        <taxon>Propionibacterium</taxon>
    </lineage>
</organism>
<gene>
    <name evidence="8" type="ORF">SAMN05443377_1211</name>
</gene>
<evidence type="ECO:0000313" key="8">
    <source>
        <dbReference type="EMBL" id="SER94686.1"/>
    </source>
</evidence>
<name>A0A1H9TC45_9ACTN</name>
<dbReference type="GO" id="GO:0005886">
    <property type="term" value="C:plasma membrane"/>
    <property type="evidence" value="ECO:0007669"/>
    <property type="project" value="UniProtKB-SubCell"/>
</dbReference>
<proteinExistence type="predicted"/>
<keyword evidence="6 7" id="KW-0472">Membrane</keyword>
<keyword evidence="3" id="KW-1003">Cell membrane</keyword>
<accession>A0A1H9TC45</accession>
<reference evidence="8 9" key="1">
    <citation type="submission" date="2016-10" db="EMBL/GenBank/DDBJ databases">
        <authorList>
            <person name="de Groot N.N."/>
        </authorList>
    </citation>
    <scope>NUCLEOTIDE SEQUENCE [LARGE SCALE GENOMIC DNA]</scope>
    <source>
        <strain evidence="8 9">DSM 16859</strain>
    </source>
</reference>
<dbReference type="AlphaFoldDB" id="A0A1H9TC45"/>
<dbReference type="Proteomes" id="UP000198815">
    <property type="component" value="Unassembled WGS sequence"/>
</dbReference>
<feature type="transmembrane region" description="Helical" evidence="7">
    <location>
        <begin position="83"/>
        <end position="105"/>
    </location>
</feature>
<evidence type="ECO:0000256" key="3">
    <source>
        <dbReference type="ARBA" id="ARBA00022475"/>
    </source>
</evidence>
<evidence type="ECO:0000256" key="1">
    <source>
        <dbReference type="ARBA" id="ARBA00004651"/>
    </source>
</evidence>
<dbReference type="InterPro" id="IPR035906">
    <property type="entry name" value="MetI-like_sf"/>
</dbReference>
<dbReference type="PANTHER" id="PTHR43744:SF8">
    <property type="entry name" value="SN-GLYCEROL-3-PHOSPHATE TRANSPORT SYSTEM PERMEASE PROTEIN UGPE"/>
    <property type="match status" value="1"/>
</dbReference>
<evidence type="ECO:0000256" key="6">
    <source>
        <dbReference type="ARBA" id="ARBA00023136"/>
    </source>
</evidence>
<protein>
    <submittedName>
        <fullName evidence="8">Multiple sugar transport system permease protein/raffinose/stachyose/melibiose transport system permease protein</fullName>
    </submittedName>
</protein>
<evidence type="ECO:0000313" key="9">
    <source>
        <dbReference type="Proteomes" id="UP000198815"/>
    </source>
</evidence>
<keyword evidence="8" id="KW-0762">Sugar transport</keyword>
<keyword evidence="9" id="KW-1185">Reference proteome</keyword>
<dbReference type="SUPFAM" id="SSF161098">
    <property type="entry name" value="MetI-like"/>
    <property type="match status" value="1"/>
</dbReference>
<evidence type="ECO:0000256" key="4">
    <source>
        <dbReference type="ARBA" id="ARBA00022692"/>
    </source>
</evidence>
<dbReference type="STRING" id="64702.SAMN05443377_1211"/>
<keyword evidence="4 7" id="KW-0812">Transmembrane</keyword>
<dbReference type="Gene3D" id="1.10.3720.10">
    <property type="entry name" value="MetI-like"/>
    <property type="match status" value="1"/>
</dbReference>